<protein>
    <submittedName>
        <fullName evidence="4">Protease LasA</fullName>
        <ecNumber evidence="4">3.4.24.-</ecNumber>
    </submittedName>
</protein>
<feature type="compositionally biased region" description="Low complexity" evidence="1">
    <location>
        <begin position="34"/>
        <end position="44"/>
    </location>
</feature>
<evidence type="ECO:0000256" key="1">
    <source>
        <dbReference type="SAM" id="MobiDB-lite"/>
    </source>
</evidence>
<feature type="domain" description="M23ase beta-sheet core" evidence="3">
    <location>
        <begin position="215"/>
        <end position="301"/>
    </location>
</feature>
<dbReference type="InterPro" id="IPR016047">
    <property type="entry name" value="M23ase_b-sheet_dom"/>
</dbReference>
<dbReference type="KEGG" id="srn:A4G23_01477"/>
<dbReference type="Pfam" id="PF01551">
    <property type="entry name" value="Peptidase_M23"/>
    <property type="match status" value="1"/>
</dbReference>
<name>A0A1D8FZN7_9ACTN</name>
<dbReference type="RefSeq" id="WP_069976163.1">
    <property type="nucleotide sequence ID" value="NZ_CP017316.1"/>
</dbReference>
<proteinExistence type="predicted"/>
<feature type="chain" id="PRO_5009106952" evidence="2">
    <location>
        <begin position="30"/>
        <end position="428"/>
    </location>
</feature>
<dbReference type="AlphaFoldDB" id="A0A1D8FZN7"/>
<sequence length="428" mass="43682">MFRRFAAVARTSTLAAALALGVTALPASAATAAAPAQPTSPARPAADHGPAPAVTEHLRGKARTAMRAGTATEPRVGVKRRAGDWAFGTAVLATAPGSPELPQGWLFVAHRDNGAWKVALEGEPGFTGLAAEAEPVLKAAERRALAATGSTGPGAPDPDPGTTGTTGTTEGGMTPQLADGDYRTGMALPFTVGQTWYMTSGPHGWSGSGTPWSSLDFAGGDQVVRAARGGTAYTMCKGWVRVVHDRGYATDYYHLVSNINVDGAAVAAGAYLGYTGNDVTCGGSSTGRHVHFALRQNGAYVGIAGHDFGRWRPENGGSAYAGSALHGSRRVAAGGQLYNYGALGFNQGIIDTNGSGTTLNKRSGPGTGYAVVGSVADGVGVTVSCSKNGTTHTGRFGSTALWNRLSDGTWVSDAYMWTGVNGPVSGYC</sequence>
<evidence type="ECO:0000313" key="5">
    <source>
        <dbReference type="Proteomes" id="UP000095349"/>
    </source>
</evidence>
<keyword evidence="4" id="KW-0645">Protease</keyword>
<feature type="region of interest" description="Disordered" evidence="1">
    <location>
        <begin position="34"/>
        <end position="53"/>
    </location>
</feature>
<feature type="region of interest" description="Disordered" evidence="1">
    <location>
        <begin position="144"/>
        <end position="178"/>
    </location>
</feature>
<dbReference type="SUPFAM" id="SSF51261">
    <property type="entry name" value="Duplicated hybrid motif"/>
    <property type="match status" value="1"/>
</dbReference>
<dbReference type="Proteomes" id="UP000095349">
    <property type="component" value="Chromosome"/>
</dbReference>
<dbReference type="InterPro" id="IPR050570">
    <property type="entry name" value="Cell_wall_metabolism_enzyme"/>
</dbReference>
<dbReference type="STRING" id="285473.A4G23_01477"/>
<dbReference type="GO" id="GO:0004222">
    <property type="term" value="F:metalloendopeptidase activity"/>
    <property type="evidence" value="ECO:0007669"/>
    <property type="project" value="TreeGrafter"/>
</dbReference>
<accession>A0A1D8FZN7</accession>
<evidence type="ECO:0000256" key="2">
    <source>
        <dbReference type="SAM" id="SignalP"/>
    </source>
</evidence>
<dbReference type="InterPro" id="IPR011055">
    <property type="entry name" value="Dup_hybrid_motif"/>
</dbReference>
<keyword evidence="2" id="KW-0732">Signal</keyword>
<keyword evidence="5" id="KW-1185">Reference proteome</keyword>
<evidence type="ECO:0000259" key="3">
    <source>
        <dbReference type="Pfam" id="PF01551"/>
    </source>
</evidence>
<dbReference type="PANTHER" id="PTHR21666">
    <property type="entry name" value="PEPTIDASE-RELATED"/>
    <property type="match status" value="1"/>
</dbReference>
<dbReference type="PANTHER" id="PTHR21666:SF294">
    <property type="entry name" value="PEPTIDASE M23"/>
    <property type="match status" value="1"/>
</dbReference>
<feature type="signal peptide" evidence="2">
    <location>
        <begin position="1"/>
        <end position="29"/>
    </location>
</feature>
<dbReference type="PATRIC" id="fig|285473.5.peg.1535"/>
<dbReference type="Gene3D" id="2.70.70.10">
    <property type="entry name" value="Glucose Permease (Domain IIA)"/>
    <property type="match status" value="1"/>
</dbReference>
<organism evidence="4 5">
    <name type="scientific">Streptomyces rubrolavendulae</name>
    <dbReference type="NCBI Taxonomy" id="285473"/>
    <lineage>
        <taxon>Bacteria</taxon>
        <taxon>Bacillati</taxon>
        <taxon>Actinomycetota</taxon>
        <taxon>Actinomycetes</taxon>
        <taxon>Kitasatosporales</taxon>
        <taxon>Streptomycetaceae</taxon>
        <taxon>Streptomyces</taxon>
    </lineage>
</organism>
<dbReference type="GO" id="GO:0006508">
    <property type="term" value="P:proteolysis"/>
    <property type="evidence" value="ECO:0007669"/>
    <property type="project" value="UniProtKB-KW"/>
</dbReference>
<feature type="compositionally biased region" description="Low complexity" evidence="1">
    <location>
        <begin position="148"/>
        <end position="175"/>
    </location>
</feature>
<gene>
    <name evidence="4" type="primary">lasA</name>
    <name evidence="4" type="ORF">A4G23_01477</name>
</gene>
<reference evidence="4 5" key="1">
    <citation type="submission" date="2016-09" db="EMBL/GenBank/DDBJ databases">
        <title>Streptomyces rubrolavendulae MJM4426 Genome sequencing and assembly.</title>
        <authorList>
            <person name="Kim J.-G."/>
        </authorList>
    </citation>
    <scope>NUCLEOTIDE SEQUENCE [LARGE SCALE GENOMIC DNA]</scope>
    <source>
        <strain evidence="4 5">MJM4426</strain>
    </source>
</reference>
<keyword evidence="4" id="KW-0378">Hydrolase</keyword>
<dbReference type="EC" id="3.4.24.-" evidence="4"/>
<dbReference type="EMBL" id="CP017316">
    <property type="protein sequence ID" value="AOT58662.1"/>
    <property type="molecule type" value="Genomic_DNA"/>
</dbReference>
<evidence type="ECO:0000313" key="4">
    <source>
        <dbReference type="EMBL" id="AOT58662.1"/>
    </source>
</evidence>